<feature type="compositionally biased region" description="Pro residues" evidence="1">
    <location>
        <begin position="123"/>
        <end position="133"/>
    </location>
</feature>
<dbReference type="Proteomes" id="UP000199012">
    <property type="component" value="Unassembled WGS sequence"/>
</dbReference>
<evidence type="ECO:0000313" key="3">
    <source>
        <dbReference type="EMBL" id="SFB38918.1"/>
    </source>
</evidence>
<dbReference type="RefSeq" id="WP_175499593.1">
    <property type="nucleotide sequence ID" value="NZ_FOKA01000020.1"/>
</dbReference>
<feature type="compositionally biased region" description="Low complexity" evidence="1">
    <location>
        <begin position="134"/>
        <end position="148"/>
    </location>
</feature>
<dbReference type="EMBL" id="FOKA01000020">
    <property type="protein sequence ID" value="SFB38918.1"/>
    <property type="molecule type" value="Genomic_DNA"/>
</dbReference>
<evidence type="ECO:0000256" key="1">
    <source>
        <dbReference type="SAM" id="MobiDB-lite"/>
    </source>
</evidence>
<reference evidence="3 4" key="1">
    <citation type="submission" date="2016-10" db="EMBL/GenBank/DDBJ databases">
        <authorList>
            <person name="de Groot N.N."/>
        </authorList>
    </citation>
    <scope>NUCLEOTIDE SEQUENCE [LARGE SCALE GENOMIC DNA]</scope>
    <source>
        <strain evidence="3 4">CGMCC 4.6945</strain>
    </source>
</reference>
<evidence type="ECO:0000313" key="4">
    <source>
        <dbReference type="Proteomes" id="UP000199012"/>
    </source>
</evidence>
<feature type="region of interest" description="Disordered" evidence="1">
    <location>
        <begin position="117"/>
        <end position="181"/>
    </location>
</feature>
<dbReference type="CDD" id="cd00085">
    <property type="entry name" value="HNHc"/>
    <property type="match status" value="1"/>
</dbReference>
<feature type="domain" description="HNH nuclease" evidence="2">
    <location>
        <begin position="38"/>
        <end position="90"/>
    </location>
</feature>
<organism evidence="3 4">
    <name type="scientific">Cellulomonas marina</name>
    <dbReference type="NCBI Taxonomy" id="988821"/>
    <lineage>
        <taxon>Bacteria</taxon>
        <taxon>Bacillati</taxon>
        <taxon>Actinomycetota</taxon>
        <taxon>Actinomycetes</taxon>
        <taxon>Micrococcales</taxon>
        <taxon>Cellulomonadaceae</taxon>
        <taxon>Cellulomonas</taxon>
    </lineage>
</organism>
<accession>A0A1I1AR10</accession>
<dbReference type="Gene3D" id="1.10.30.50">
    <property type="match status" value="1"/>
</dbReference>
<keyword evidence="4" id="KW-1185">Reference proteome</keyword>
<protein>
    <recommendedName>
        <fullName evidence="2">HNH nuclease domain-containing protein</fullName>
    </recommendedName>
</protein>
<name>A0A1I1AR10_9CELL</name>
<dbReference type="AlphaFoldDB" id="A0A1I1AR10"/>
<dbReference type="SMART" id="SM00507">
    <property type="entry name" value="HNHc"/>
    <property type="match status" value="1"/>
</dbReference>
<proteinExistence type="predicted"/>
<evidence type="ECO:0000259" key="2">
    <source>
        <dbReference type="SMART" id="SM00507"/>
    </source>
</evidence>
<feature type="non-terminal residue" evidence="3">
    <location>
        <position position="1"/>
    </location>
</feature>
<sequence length="181" mass="19177">VTTRQLLAGATCLTRVLTDPVTGDVRAVDGTSYRPPAALRRFLQARDGTCRFPGCGRVVTGCDNDHVQDWARRGPTTAGNLLNLCRHHHRLKHLGGWSATLHPDGRATWRSPRARTYTTEPAWTPPPTPPPTPAGTTSSTRTAGTGSPNGKTSPDGPDALAPLPGQGLPSSRPGPDDPPPF</sequence>
<gene>
    <name evidence="3" type="ORF">SAMN05421867_1201</name>
</gene>
<dbReference type="InterPro" id="IPR003615">
    <property type="entry name" value="HNH_nuc"/>
</dbReference>